<accession>A0A0J1D6F8</accession>
<dbReference type="FunFam" id="3.40.50.11540:FF:000001">
    <property type="entry name" value="NADH dehydrogenase [ubiquinone] flavoprotein 1, mitochondrial"/>
    <property type="match status" value="1"/>
</dbReference>
<dbReference type="Gene3D" id="3.40.50.11540">
    <property type="entry name" value="NADH-ubiquinone oxidoreductase 51kDa subunit"/>
    <property type="match status" value="1"/>
</dbReference>
<comment type="cofactor">
    <cofactor evidence="2 13">
        <name>[4Fe-4S] cluster</name>
        <dbReference type="ChEBI" id="CHEBI:49883"/>
    </cofactor>
</comment>
<dbReference type="PANTHER" id="PTHR43578">
    <property type="entry name" value="NADH-QUINONE OXIDOREDUCTASE SUBUNIT F"/>
    <property type="match status" value="1"/>
</dbReference>
<evidence type="ECO:0000256" key="6">
    <source>
        <dbReference type="ARBA" id="ARBA00022643"/>
    </source>
</evidence>
<dbReference type="PROSITE" id="PS00645">
    <property type="entry name" value="COMPLEX1_51K_2"/>
    <property type="match status" value="1"/>
</dbReference>
<dbReference type="Gene3D" id="3.10.20.600">
    <property type="match status" value="1"/>
</dbReference>
<dbReference type="InterPro" id="IPR001949">
    <property type="entry name" value="NADH-UbQ_OxRdtase_51kDa_CS"/>
</dbReference>
<keyword evidence="5 13" id="KW-0285">Flavoprotein</keyword>
<keyword evidence="8" id="KW-1278">Translocase</keyword>
<evidence type="ECO:0000256" key="8">
    <source>
        <dbReference type="ARBA" id="ARBA00022967"/>
    </source>
</evidence>
<evidence type="ECO:0000313" key="16">
    <source>
        <dbReference type="Proteomes" id="UP000035963"/>
    </source>
</evidence>
<evidence type="ECO:0000256" key="2">
    <source>
        <dbReference type="ARBA" id="ARBA00001966"/>
    </source>
</evidence>
<evidence type="ECO:0000256" key="1">
    <source>
        <dbReference type="ARBA" id="ARBA00001917"/>
    </source>
</evidence>
<dbReference type="GO" id="GO:0010181">
    <property type="term" value="F:FMN binding"/>
    <property type="evidence" value="ECO:0007669"/>
    <property type="project" value="InterPro"/>
</dbReference>
<dbReference type="InterPro" id="IPR037207">
    <property type="entry name" value="Nuop51_4Fe4S-bd_sf"/>
</dbReference>
<keyword evidence="4 13" id="KW-0004">4Fe-4S</keyword>
<evidence type="ECO:0000256" key="13">
    <source>
        <dbReference type="RuleBase" id="RU364066"/>
    </source>
</evidence>
<dbReference type="InterPro" id="IPR037225">
    <property type="entry name" value="Nuo51_FMN-bd_sf"/>
</dbReference>
<dbReference type="Gene3D" id="1.20.1440.230">
    <property type="entry name" value="NADH-ubiquinone oxidoreductase 51kDa subunit, iron-sulphur binding domain"/>
    <property type="match status" value="1"/>
</dbReference>
<keyword evidence="6 13" id="KW-0288">FMN</keyword>
<dbReference type="AlphaFoldDB" id="A0A0J1D6F8"/>
<dbReference type="EC" id="7.1.1.-" evidence="13"/>
<comment type="cofactor">
    <cofactor evidence="1 13">
        <name>FMN</name>
        <dbReference type="ChEBI" id="CHEBI:58210"/>
    </cofactor>
</comment>
<keyword evidence="15" id="KW-0560">Oxidoreductase</keyword>
<dbReference type="NCBIfam" id="TIGR01959">
    <property type="entry name" value="nuoF_fam"/>
    <property type="match status" value="1"/>
</dbReference>
<keyword evidence="11 13" id="KW-0520">NAD</keyword>
<sequence length="441" mass="48239">MTSLHDRHIQPLILAGLNGDNWHLEDYVARGGYAQLRRILEEKIPQEQVIADVKASGLRGRGGAGFPTGLKWSFMPRQFPGQKYLVCNSDEGEPGTFKDRDILRWNPHALIEGMAIGAYAMGITVGYNYIHGEIFEVYRIFEKALEEARAAGYLGANILGSGFSFELHAHHGYGAYICGEETALLESLEGKKGQPRFKPPFPASFGVYGKPTTINNTETFAAVPFLLAIGPQKYLEIGKPNNGGTKIFSVAGDVNFPGNFEVPLGTSFETLLELAGGVRGKSVKAVIPGGSSAPVIPGEIMLKTDMDYDSIAKAGSMLGSGAVIVMNETRCMVRSLLRLSYFYYEESCGQCTPCREGTGWLYRVVHRIEHGLGRKEDLDLLNSVAENIMGRTICALGDAAAMPVRGMLKHFWDEFEYHVEHKHCLVDGHAHHAPASEALTA</sequence>
<keyword evidence="10 13" id="KW-0411">Iron-sulfur</keyword>
<dbReference type="InterPro" id="IPR019554">
    <property type="entry name" value="Soluble_ligand-bd"/>
</dbReference>
<dbReference type="Proteomes" id="UP000035963">
    <property type="component" value="Unassembled WGS sequence"/>
</dbReference>
<dbReference type="SUPFAM" id="SSF142984">
    <property type="entry name" value="Nqo1 middle domain-like"/>
    <property type="match status" value="1"/>
</dbReference>
<organism evidence="15 16">
    <name type="scientific">Caballeronia mineralivorans PML1(12)</name>
    <dbReference type="NCBI Taxonomy" id="908627"/>
    <lineage>
        <taxon>Bacteria</taxon>
        <taxon>Pseudomonadati</taxon>
        <taxon>Pseudomonadota</taxon>
        <taxon>Betaproteobacteria</taxon>
        <taxon>Burkholderiales</taxon>
        <taxon>Burkholderiaceae</taxon>
        <taxon>Caballeronia</taxon>
    </lineage>
</organism>
<proteinExistence type="inferred from homology"/>
<evidence type="ECO:0000256" key="3">
    <source>
        <dbReference type="ARBA" id="ARBA00007523"/>
    </source>
</evidence>
<dbReference type="GO" id="GO:0008137">
    <property type="term" value="F:NADH dehydrogenase (ubiquinone) activity"/>
    <property type="evidence" value="ECO:0007669"/>
    <property type="project" value="InterPro"/>
</dbReference>
<evidence type="ECO:0000256" key="7">
    <source>
        <dbReference type="ARBA" id="ARBA00022723"/>
    </source>
</evidence>
<dbReference type="SMART" id="SM00928">
    <property type="entry name" value="NADH_4Fe-4S"/>
    <property type="match status" value="1"/>
</dbReference>
<evidence type="ECO:0000256" key="10">
    <source>
        <dbReference type="ARBA" id="ARBA00023014"/>
    </source>
</evidence>
<keyword evidence="13" id="KW-0874">Quinone</keyword>
<dbReference type="OrthoDB" id="9805533at2"/>
<evidence type="ECO:0000313" key="15">
    <source>
        <dbReference type="EMBL" id="KLU28242.1"/>
    </source>
</evidence>
<comment type="similarity">
    <text evidence="3 13">Belongs to the complex I 51 kDa subunit family.</text>
</comment>
<keyword evidence="9 13" id="KW-0408">Iron</keyword>
<dbReference type="GO" id="GO:0051539">
    <property type="term" value="F:4 iron, 4 sulfur cluster binding"/>
    <property type="evidence" value="ECO:0007669"/>
    <property type="project" value="UniProtKB-UniRule"/>
</dbReference>
<dbReference type="GO" id="GO:0048038">
    <property type="term" value="F:quinone binding"/>
    <property type="evidence" value="ECO:0007669"/>
    <property type="project" value="UniProtKB-KW"/>
</dbReference>
<dbReference type="GO" id="GO:0016491">
    <property type="term" value="F:oxidoreductase activity"/>
    <property type="evidence" value="ECO:0007669"/>
    <property type="project" value="UniProtKB-KW"/>
</dbReference>
<dbReference type="InterPro" id="IPR011538">
    <property type="entry name" value="Nuo51_FMN-bd"/>
</dbReference>
<comment type="catalytic activity">
    <reaction evidence="12 13">
        <text>a quinone + NADH + 5 H(+)(in) = a quinol + NAD(+) + 4 H(+)(out)</text>
        <dbReference type="Rhea" id="RHEA:57888"/>
        <dbReference type="ChEBI" id="CHEBI:15378"/>
        <dbReference type="ChEBI" id="CHEBI:24646"/>
        <dbReference type="ChEBI" id="CHEBI:57540"/>
        <dbReference type="ChEBI" id="CHEBI:57945"/>
        <dbReference type="ChEBI" id="CHEBI:132124"/>
    </reaction>
</comment>
<dbReference type="SUPFAM" id="SSF140490">
    <property type="entry name" value="Nqo1C-terminal domain-like"/>
    <property type="match status" value="1"/>
</dbReference>
<dbReference type="SUPFAM" id="SSF142019">
    <property type="entry name" value="Nqo1 FMN-binding domain-like"/>
    <property type="match status" value="1"/>
</dbReference>
<feature type="domain" description="NADH-ubiquinone oxidoreductase 51kDa subunit iron-sulphur binding" evidence="14">
    <location>
        <begin position="333"/>
        <end position="378"/>
    </location>
</feature>
<name>A0A0J1D6F8_9BURK</name>
<reference evidence="15 16" key="1">
    <citation type="journal article" date="2015" name="Genome Announc.">
        <title>Draft Genome Sequence of Burkholderia sp. Strain PML1(12), an Ectomycorrhizosphere-Inhabiting Bacterium with Effective Mineral-Weathering Ability.</title>
        <authorList>
            <person name="Uroz S."/>
            <person name="Oger P."/>
        </authorList>
    </citation>
    <scope>NUCLEOTIDE SEQUENCE [LARGE SCALE GENOMIC DNA]</scope>
    <source>
        <strain evidence="16">PML1(12)</strain>
    </source>
</reference>
<evidence type="ECO:0000259" key="14">
    <source>
        <dbReference type="SMART" id="SM00928"/>
    </source>
</evidence>
<protein>
    <recommendedName>
        <fullName evidence="13">NADH-quinone oxidoreductase subunit F</fullName>
        <ecNumber evidence="13">7.1.1.-</ecNumber>
    </recommendedName>
</protein>
<evidence type="ECO:0000256" key="11">
    <source>
        <dbReference type="ARBA" id="ARBA00023027"/>
    </source>
</evidence>
<comment type="function">
    <text evidence="13">NDH-1 shuttles electrons from NADH, via FMN and iron-sulfur (Fe-S) centers, to quinones in the respiratory chain.</text>
</comment>
<dbReference type="PANTHER" id="PTHR43578:SF3">
    <property type="entry name" value="NADH-QUINONE OXIDOREDUCTASE SUBUNIT F"/>
    <property type="match status" value="1"/>
</dbReference>
<evidence type="ECO:0000256" key="5">
    <source>
        <dbReference type="ARBA" id="ARBA00022630"/>
    </source>
</evidence>
<dbReference type="InterPro" id="IPR019575">
    <property type="entry name" value="Nuop51_4Fe4S-bd"/>
</dbReference>
<gene>
    <name evidence="15" type="ORF">EOS_00155</name>
</gene>
<dbReference type="Pfam" id="PF01512">
    <property type="entry name" value="Complex1_51K"/>
    <property type="match status" value="1"/>
</dbReference>
<evidence type="ECO:0000256" key="9">
    <source>
        <dbReference type="ARBA" id="ARBA00023004"/>
    </source>
</evidence>
<dbReference type="GO" id="GO:0051287">
    <property type="term" value="F:NAD binding"/>
    <property type="evidence" value="ECO:0007669"/>
    <property type="project" value="UniProtKB-UniRule"/>
</dbReference>
<keyword evidence="7 13" id="KW-0479">Metal-binding</keyword>
<comment type="caution">
    <text evidence="15">The sequence shown here is derived from an EMBL/GenBank/DDBJ whole genome shotgun (WGS) entry which is preliminary data.</text>
</comment>
<keyword evidence="16" id="KW-1185">Reference proteome</keyword>
<dbReference type="FunFam" id="1.20.1440.230:FF:000001">
    <property type="entry name" value="Mitochondrial NADH dehydrogenase flavoprotein 1"/>
    <property type="match status" value="1"/>
</dbReference>
<dbReference type="Pfam" id="PF10531">
    <property type="entry name" value="SLBB"/>
    <property type="match status" value="1"/>
</dbReference>
<evidence type="ECO:0000256" key="12">
    <source>
        <dbReference type="ARBA" id="ARBA00047712"/>
    </source>
</evidence>
<dbReference type="EMBL" id="AEJF01000001">
    <property type="protein sequence ID" value="KLU28242.1"/>
    <property type="molecule type" value="Genomic_DNA"/>
</dbReference>
<evidence type="ECO:0000256" key="4">
    <source>
        <dbReference type="ARBA" id="ARBA00022485"/>
    </source>
</evidence>
<dbReference type="Gene3D" id="6.10.250.1450">
    <property type="match status" value="1"/>
</dbReference>
<dbReference type="PATRIC" id="fig|908627.4.peg.32"/>
<dbReference type="GO" id="GO:0046872">
    <property type="term" value="F:metal ion binding"/>
    <property type="evidence" value="ECO:0007669"/>
    <property type="project" value="UniProtKB-KW"/>
</dbReference>
<dbReference type="Pfam" id="PF10589">
    <property type="entry name" value="NADH_4Fe-4S"/>
    <property type="match status" value="1"/>
</dbReference>
<dbReference type="InterPro" id="IPR011537">
    <property type="entry name" value="NADH-UbQ_OxRdtase_suF"/>
</dbReference>
<dbReference type="NCBIfam" id="NF010120">
    <property type="entry name" value="PRK13596.1"/>
    <property type="match status" value="1"/>
</dbReference>
<dbReference type="RefSeq" id="WP_047844583.1">
    <property type="nucleotide sequence ID" value="NZ_AEJF01000001.1"/>
</dbReference>